<gene>
    <name evidence="2" type="ORF">FB558_7183</name>
</gene>
<comment type="caution">
    <text evidence="2">The sequence shown here is derived from an EMBL/GenBank/DDBJ whole genome shotgun (WGS) entry which is preliminary data.</text>
</comment>
<feature type="compositionally biased region" description="Low complexity" evidence="1">
    <location>
        <begin position="583"/>
        <end position="600"/>
    </location>
</feature>
<organism evidence="2 3">
    <name type="scientific">Pseudonocardia kunmingensis</name>
    <dbReference type="NCBI Taxonomy" id="630975"/>
    <lineage>
        <taxon>Bacteria</taxon>
        <taxon>Bacillati</taxon>
        <taxon>Actinomycetota</taxon>
        <taxon>Actinomycetes</taxon>
        <taxon>Pseudonocardiales</taxon>
        <taxon>Pseudonocardiaceae</taxon>
        <taxon>Pseudonocardia</taxon>
    </lineage>
</organism>
<dbReference type="OrthoDB" id="3218246at2"/>
<evidence type="ECO:0000313" key="2">
    <source>
        <dbReference type="EMBL" id="TQM04152.1"/>
    </source>
</evidence>
<feature type="compositionally biased region" description="Basic and acidic residues" evidence="1">
    <location>
        <begin position="373"/>
        <end position="383"/>
    </location>
</feature>
<sequence length="684" mass="72360">MTTDLAPFDPGDYRKRVLAAVEKRGGPEASDPFELYDLPPSDDLDDAAVAERVAEVWGAWQRQRDHPKYRVLVGLLVAQHAVRSAELLDAGRRRTAAARVRAQREQRDAVRFELLDTAVSRLVARHRGIPADKVEGLYEVGALAGLARTEVEVRLRRHRVLPGAAAPARAEVGAERRRQVHALLEEFGRLTGEAAPPTLFALLGLTADATDAQVRARTGAWRARARELPPDRLRAVVDELLVHVAELVEPGPAAREAYLEAVAADVADHLRPRLRAAVLVEDRLVAEDRAHLLEVALAAGLDPRRAAAVLAGLAAELGVVVEEVAVEEVTAEEQAPVAGAPPPPAARRRAWEEPLKAARAALRAGRPAQAQRLVREAERHAGDDGGTPVRAVADEVEAVLGEAGSRWRSAAAACGARRWHEAVEHLDRLHRCAADVPGPEGVGADALLRRARAELERADRAVADAPAGPPADRAAALLAVLGTCPGHPGATAALAQIPVGAPAWVSAARDARGDVLVLWAASTTPDVVYRVSRMRPDGSWQVLGRCGGTSMDDGGAPVGVEVPVYAVAALQGGRTSDATRSDAAQTATPPAAAASGPGAPRTVRAVREASGAVRVRWTGGGPDAEYRVRCLTPDGRWRVVGRTRGHDLEDGGAPRDGGVPVYAVSAAVGGERSAEMRSDDRSAR</sequence>
<dbReference type="RefSeq" id="WP_142061288.1">
    <property type="nucleotide sequence ID" value="NZ_VFPA01000005.1"/>
</dbReference>
<feature type="region of interest" description="Disordered" evidence="1">
    <location>
        <begin position="366"/>
        <end position="388"/>
    </location>
</feature>
<dbReference type="Proteomes" id="UP000315677">
    <property type="component" value="Unassembled WGS sequence"/>
</dbReference>
<evidence type="ECO:0000256" key="1">
    <source>
        <dbReference type="SAM" id="MobiDB-lite"/>
    </source>
</evidence>
<reference evidence="2 3" key="1">
    <citation type="submission" date="2019-06" db="EMBL/GenBank/DDBJ databases">
        <title>Sequencing the genomes of 1000 actinobacteria strains.</title>
        <authorList>
            <person name="Klenk H.-P."/>
        </authorList>
    </citation>
    <scope>NUCLEOTIDE SEQUENCE [LARGE SCALE GENOMIC DNA]</scope>
    <source>
        <strain evidence="2 3">DSM 45301</strain>
    </source>
</reference>
<accession>A0A543D497</accession>
<proteinExistence type="predicted"/>
<feature type="region of interest" description="Disordered" evidence="1">
    <location>
        <begin position="576"/>
        <end position="601"/>
    </location>
</feature>
<protein>
    <submittedName>
        <fullName evidence="2">Uncharacterized protein</fullName>
    </submittedName>
</protein>
<dbReference type="EMBL" id="VFPA01000005">
    <property type="protein sequence ID" value="TQM04152.1"/>
    <property type="molecule type" value="Genomic_DNA"/>
</dbReference>
<dbReference type="AlphaFoldDB" id="A0A543D497"/>
<evidence type="ECO:0000313" key="3">
    <source>
        <dbReference type="Proteomes" id="UP000315677"/>
    </source>
</evidence>
<keyword evidence="3" id="KW-1185">Reference proteome</keyword>
<name>A0A543D497_9PSEU</name>